<feature type="signal peptide" evidence="1">
    <location>
        <begin position="1"/>
        <end position="18"/>
    </location>
</feature>
<keyword evidence="1" id="KW-0732">Signal</keyword>
<sequence length="373" mass="40441">MSALHLAALVGLTALAAADDECVYPGTCTPPDRAFERVAPLRPRHQWTDDGGYCGSLSIQMIGMTYGTYVSEDVVRKAAAPGGGHGDPKNGYEILHTNIAGALSNLGFAYEQFDYESTPVPQSYAFLGFLKQNLANGSPIVWFIMCKGDAHDCYGLPNATYDHIEATFGIYSDHPLSDATVYPDDVLVHTSDYAPDGELDVGYYRRFDTLIDTVEMDGNCSEAQPGFGKNEMYPCLEENYSFGWAISGVRDANSLPIALSLDNIEEPDTRKDAPPVNFTATLTLSGLEPGSKYGLFRFDVVPADVPKEYSKDNLIMIIKATDAEERVSDPKPFLSNGAVSYRSVLLESSEVSEIDATMRAAMNGQAEGIDAVA</sequence>
<feature type="chain" id="PRO_5031259131" description="Peptidase C39-like domain-containing protein" evidence="1">
    <location>
        <begin position="19"/>
        <end position="373"/>
    </location>
</feature>
<gene>
    <name evidence="2" type="ORF">PPAR1163_LOCUS13476</name>
</gene>
<evidence type="ECO:0008006" key="3">
    <source>
        <dbReference type="Google" id="ProtNLM"/>
    </source>
</evidence>
<name>A0A7S1U2H4_9STRA</name>
<organism evidence="2">
    <name type="scientific">Phaeomonas parva</name>
    <dbReference type="NCBI Taxonomy" id="124430"/>
    <lineage>
        <taxon>Eukaryota</taxon>
        <taxon>Sar</taxon>
        <taxon>Stramenopiles</taxon>
        <taxon>Ochrophyta</taxon>
        <taxon>Pinguiophyceae</taxon>
        <taxon>Pinguiochrysidales</taxon>
        <taxon>Pinguiochrysidaceae</taxon>
        <taxon>Phaeomonas</taxon>
    </lineage>
</organism>
<evidence type="ECO:0000313" key="2">
    <source>
        <dbReference type="EMBL" id="CAD9255108.1"/>
    </source>
</evidence>
<protein>
    <recommendedName>
        <fullName evidence="3">Peptidase C39-like domain-containing protein</fullName>
    </recommendedName>
</protein>
<reference evidence="2" key="1">
    <citation type="submission" date="2021-01" db="EMBL/GenBank/DDBJ databases">
        <authorList>
            <person name="Corre E."/>
            <person name="Pelletier E."/>
            <person name="Niang G."/>
            <person name="Scheremetjew M."/>
            <person name="Finn R."/>
            <person name="Kale V."/>
            <person name="Holt S."/>
            <person name="Cochrane G."/>
            <person name="Meng A."/>
            <person name="Brown T."/>
            <person name="Cohen L."/>
        </authorList>
    </citation>
    <scope>NUCLEOTIDE SEQUENCE</scope>
    <source>
        <strain evidence="2">CCMP2877</strain>
    </source>
</reference>
<dbReference type="EMBL" id="HBGJ01020780">
    <property type="protein sequence ID" value="CAD9255108.1"/>
    <property type="molecule type" value="Transcribed_RNA"/>
</dbReference>
<evidence type="ECO:0000256" key="1">
    <source>
        <dbReference type="SAM" id="SignalP"/>
    </source>
</evidence>
<dbReference type="AlphaFoldDB" id="A0A7S1U2H4"/>
<accession>A0A7S1U2H4</accession>
<proteinExistence type="predicted"/>